<dbReference type="InterPro" id="IPR059113">
    <property type="entry name" value="Znf_ribbon"/>
</dbReference>
<dbReference type="Proteomes" id="UP001058120">
    <property type="component" value="Chromosome"/>
</dbReference>
<evidence type="ECO:0000313" key="3">
    <source>
        <dbReference type="EMBL" id="UWX05903.1"/>
    </source>
</evidence>
<feature type="domain" description="Putative zinc-ribbon" evidence="2">
    <location>
        <begin position="65"/>
        <end position="90"/>
    </location>
</feature>
<evidence type="ECO:0000259" key="2">
    <source>
        <dbReference type="Pfam" id="PF13248"/>
    </source>
</evidence>
<feature type="transmembrane region" description="Helical" evidence="1">
    <location>
        <begin position="29"/>
        <end position="47"/>
    </location>
</feature>
<keyword evidence="1" id="KW-0472">Membrane</keyword>
<gene>
    <name evidence="3" type="ORF">JBF11_00810</name>
</gene>
<keyword evidence="1" id="KW-1133">Transmembrane helix</keyword>
<protein>
    <recommendedName>
        <fullName evidence="2">Putative zinc-ribbon domain-containing protein</fullName>
    </recommendedName>
</protein>
<proteinExistence type="predicted"/>
<accession>A0ABY5Y3T6</accession>
<keyword evidence="1" id="KW-0812">Transmembrane</keyword>
<organism evidence="3 4">
    <name type="scientific">Taurinivorans muris</name>
    <dbReference type="NCBI Taxonomy" id="2787751"/>
    <lineage>
        <taxon>Bacteria</taxon>
        <taxon>Pseudomonadati</taxon>
        <taxon>Thermodesulfobacteriota</taxon>
        <taxon>Desulfovibrionia</taxon>
        <taxon>Desulfovibrionales</taxon>
        <taxon>Desulfovibrionaceae</taxon>
        <taxon>Taurinivorans</taxon>
    </lineage>
</organism>
<dbReference type="EMBL" id="CP065938">
    <property type="protein sequence ID" value="UWX05903.1"/>
    <property type="molecule type" value="Genomic_DNA"/>
</dbReference>
<dbReference type="RefSeq" id="WP_334315495.1">
    <property type="nucleotide sequence ID" value="NZ_CP065938.1"/>
</dbReference>
<evidence type="ECO:0000313" key="4">
    <source>
        <dbReference type="Proteomes" id="UP001058120"/>
    </source>
</evidence>
<keyword evidence="4" id="KW-1185">Reference proteome</keyword>
<name>A0ABY5Y3T6_9BACT</name>
<evidence type="ECO:0000256" key="1">
    <source>
        <dbReference type="SAM" id="Phobius"/>
    </source>
</evidence>
<reference evidence="3" key="1">
    <citation type="submission" date="2020-12" db="EMBL/GenBank/DDBJ databases">
        <title>Taurinivorans muris gen. nov., sp. nov., fundamental and realized metabolic niche of a ubiquitous sulfidogenic bacterium in the murine intestine.</title>
        <authorList>
            <person name="Ye H."/>
            <person name="Hanson B.T."/>
            <person name="Loy A."/>
        </authorList>
    </citation>
    <scope>NUCLEOTIDE SEQUENCE</scope>
    <source>
        <strain evidence="3">LT0009</strain>
    </source>
</reference>
<sequence>MHFYLLTGIVVGFAASILAGRYGRNVNFWFVVCFIFPPTFLVLLALGENQECMPDMQNQAQAMNEYTECPYCAERIKKKAKVCKHCGRDIPPKEINI</sequence>
<dbReference type="Pfam" id="PF13248">
    <property type="entry name" value="Zn_ribbon_3"/>
    <property type="match status" value="1"/>
</dbReference>